<dbReference type="STRING" id="134849.SAMN05443668_102732"/>
<dbReference type="Gene3D" id="1.10.3720.10">
    <property type="entry name" value="MetI-like"/>
    <property type="match status" value="1"/>
</dbReference>
<evidence type="ECO:0000256" key="2">
    <source>
        <dbReference type="ARBA" id="ARBA00022448"/>
    </source>
</evidence>
<sequence length="315" mass="33320">MSADTSTDGGGADTGLDTTTADWNTAGRSADWKQTERELAGLDALEMAPERRNLGRKIWRSTWPKVLAIVISIAAWQIVVETGWRPRSILAPPSEVFPALWEMLTTGSFWSAVGTTMTRAVIGFAVAVAIGLVIGFAVARFAVLRAAIGSLITGLQTMPSIAWFPLAIVLFQGGESAIFFVIVLGAAPSVANGVLAGVDFVPPLLVRAGRNMGASGLSLYRTVIGPASLPAILAGLKQGWAFSWRSLMAGELIVTIGESGSLGGLLTLTRELSEYAQMLGVMIVILVIGILADAVFGWANNSLRRRWGLAADHEV</sequence>
<name>A0A1M7NMR0_9ACTN</name>
<dbReference type="OrthoDB" id="9796361at2"/>
<dbReference type="EMBL" id="FRCS01000002">
    <property type="protein sequence ID" value="SHN05229.1"/>
    <property type="molecule type" value="Genomic_DNA"/>
</dbReference>
<evidence type="ECO:0000256" key="5">
    <source>
        <dbReference type="ARBA" id="ARBA00022989"/>
    </source>
</evidence>
<feature type="transmembrane region" description="Helical" evidence="7">
    <location>
        <begin position="275"/>
        <end position="299"/>
    </location>
</feature>
<organism evidence="10 11">
    <name type="scientific">Cryptosporangium aurantiacum</name>
    <dbReference type="NCBI Taxonomy" id="134849"/>
    <lineage>
        <taxon>Bacteria</taxon>
        <taxon>Bacillati</taxon>
        <taxon>Actinomycetota</taxon>
        <taxon>Actinomycetes</taxon>
        <taxon>Cryptosporangiales</taxon>
        <taxon>Cryptosporangiaceae</taxon>
        <taxon>Cryptosporangium</taxon>
    </lineage>
</organism>
<evidence type="ECO:0000313" key="11">
    <source>
        <dbReference type="Proteomes" id="UP000184440"/>
    </source>
</evidence>
<keyword evidence="3" id="KW-1003">Cell membrane</keyword>
<dbReference type="PANTHER" id="PTHR30151:SF40">
    <property type="entry name" value="TRANSPORT SYSTEM INTEGRAL MEMBRANE PROTEIN"/>
    <property type="match status" value="1"/>
</dbReference>
<feature type="region of interest" description="Disordered" evidence="8">
    <location>
        <begin position="1"/>
        <end position="31"/>
    </location>
</feature>
<keyword evidence="6 7" id="KW-0472">Membrane</keyword>
<keyword evidence="2 7" id="KW-0813">Transport</keyword>
<feature type="domain" description="ABC transmembrane type-1" evidence="9">
    <location>
        <begin position="113"/>
        <end position="296"/>
    </location>
</feature>
<comment type="subcellular location">
    <subcellularLocation>
        <location evidence="1 7">Cell membrane</location>
        <topology evidence="1 7">Multi-pass membrane protein</topology>
    </subcellularLocation>
</comment>
<feature type="transmembrane region" description="Helical" evidence="7">
    <location>
        <begin position="148"/>
        <end position="171"/>
    </location>
</feature>
<dbReference type="AlphaFoldDB" id="A0A1M7NMR0"/>
<dbReference type="GO" id="GO:0055085">
    <property type="term" value="P:transmembrane transport"/>
    <property type="evidence" value="ECO:0007669"/>
    <property type="project" value="InterPro"/>
</dbReference>
<feature type="transmembrane region" description="Helical" evidence="7">
    <location>
        <begin position="96"/>
        <end position="113"/>
    </location>
</feature>
<evidence type="ECO:0000259" key="9">
    <source>
        <dbReference type="PROSITE" id="PS50928"/>
    </source>
</evidence>
<dbReference type="PROSITE" id="PS50928">
    <property type="entry name" value="ABC_TM1"/>
    <property type="match status" value="1"/>
</dbReference>
<keyword evidence="11" id="KW-1185">Reference proteome</keyword>
<feature type="transmembrane region" description="Helical" evidence="7">
    <location>
        <begin position="120"/>
        <end position="142"/>
    </location>
</feature>
<dbReference type="Proteomes" id="UP000184440">
    <property type="component" value="Unassembled WGS sequence"/>
</dbReference>
<evidence type="ECO:0000256" key="1">
    <source>
        <dbReference type="ARBA" id="ARBA00004651"/>
    </source>
</evidence>
<accession>A0A1M7NMR0</accession>
<reference evidence="10 11" key="1">
    <citation type="submission" date="2016-11" db="EMBL/GenBank/DDBJ databases">
        <authorList>
            <person name="Jaros S."/>
            <person name="Januszkiewicz K."/>
            <person name="Wedrychowicz H."/>
        </authorList>
    </citation>
    <scope>NUCLEOTIDE SEQUENCE [LARGE SCALE GENOMIC DNA]</scope>
    <source>
        <strain evidence="10 11">DSM 46144</strain>
    </source>
</reference>
<comment type="similarity">
    <text evidence="7">Belongs to the binding-protein-dependent transport system permease family.</text>
</comment>
<dbReference type="Pfam" id="PF00528">
    <property type="entry name" value="BPD_transp_1"/>
    <property type="match status" value="1"/>
</dbReference>
<dbReference type="InterPro" id="IPR000515">
    <property type="entry name" value="MetI-like"/>
</dbReference>
<feature type="transmembrane region" description="Helical" evidence="7">
    <location>
        <begin position="178"/>
        <end position="198"/>
    </location>
</feature>
<keyword evidence="5 7" id="KW-1133">Transmembrane helix</keyword>
<feature type="transmembrane region" description="Helical" evidence="7">
    <location>
        <begin position="66"/>
        <end position="84"/>
    </location>
</feature>
<dbReference type="SUPFAM" id="SSF161098">
    <property type="entry name" value="MetI-like"/>
    <property type="match status" value="1"/>
</dbReference>
<evidence type="ECO:0000256" key="8">
    <source>
        <dbReference type="SAM" id="MobiDB-lite"/>
    </source>
</evidence>
<protein>
    <submittedName>
        <fullName evidence="10">NitT/TauT family transport system permease protein</fullName>
    </submittedName>
</protein>
<evidence type="ECO:0000313" key="10">
    <source>
        <dbReference type="EMBL" id="SHN05229.1"/>
    </source>
</evidence>
<evidence type="ECO:0000256" key="3">
    <source>
        <dbReference type="ARBA" id="ARBA00022475"/>
    </source>
</evidence>
<proteinExistence type="inferred from homology"/>
<dbReference type="GO" id="GO:0005886">
    <property type="term" value="C:plasma membrane"/>
    <property type="evidence" value="ECO:0007669"/>
    <property type="project" value="UniProtKB-SubCell"/>
</dbReference>
<dbReference type="PANTHER" id="PTHR30151">
    <property type="entry name" value="ALKANE SULFONATE ABC TRANSPORTER-RELATED, MEMBRANE SUBUNIT"/>
    <property type="match status" value="1"/>
</dbReference>
<evidence type="ECO:0000256" key="4">
    <source>
        <dbReference type="ARBA" id="ARBA00022692"/>
    </source>
</evidence>
<keyword evidence="4 7" id="KW-0812">Transmembrane</keyword>
<dbReference type="CDD" id="cd06261">
    <property type="entry name" value="TM_PBP2"/>
    <property type="match status" value="1"/>
</dbReference>
<dbReference type="InterPro" id="IPR035906">
    <property type="entry name" value="MetI-like_sf"/>
</dbReference>
<gene>
    <name evidence="10" type="ORF">SAMN05443668_102732</name>
</gene>
<evidence type="ECO:0000256" key="6">
    <source>
        <dbReference type="ARBA" id="ARBA00023136"/>
    </source>
</evidence>
<evidence type="ECO:0000256" key="7">
    <source>
        <dbReference type="RuleBase" id="RU363032"/>
    </source>
</evidence>
<dbReference type="RefSeq" id="WP_084740669.1">
    <property type="nucleotide sequence ID" value="NZ_FRCS01000002.1"/>
</dbReference>